<evidence type="ECO:0000256" key="2">
    <source>
        <dbReference type="ARBA" id="ARBA00006899"/>
    </source>
</evidence>
<gene>
    <name evidence="12" type="primary">CG6241_2</name>
    <name evidence="12" type="ORF">g.68305</name>
</gene>
<keyword evidence="6" id="KW-0805">Transcription regulation</keyword>
<evidence type="ECO:0000259" key="11">
    <source>
        <dbReference type="Pfam" id="PF20645"/>
    </source>
</evidence>
<sequence>MSQKVQCERCGGEDFRLENGFYFCTECQLQSQDIQEQVLDDYYGGYATVASKVRTEENKQSRDQELPGTKFVSSVEVLNYILKGIVDELIALGAPKQLKIITLQLWACYLRKIEMAFTSTSAPKKPKLTLWSRKGDVARFYKVRKPVSFGDYSHLARKRKNPGTSKKTKSNASSAGSESSLGRRRRLSAKKASLARAEYDESCASMNLSSQAPSLHSLDFSVGSQSDVDERIEYSKKGKKNLKEFSEQINKQHEDKMGFLRKINKKQKLAMEYPRIKHLFVIVRIALMLSGSEIHVGDLLRWIEEGYFSIVCGTKFIPPEVKLTSDQVHMISQAKKTQNAQLIFTFTKKMVDFLGVTNVGLPPSKIISTLVRRYCKILNLPDNVFIGVDALLKLKPPKMWLDCKHSNYEGRAMALIIFSLKILIGLDDVTEHNYVPRKDVEGIKWIDWCRQYEARTAKKAVHHYPTLVRHYPNSYIGRNQSYLSHWDPATNYLGKSNIKGKTAHSMIECFKRVLKPLACKVVEPSWQPRLEYEDQLIEPPLAVLSECIDGTMRKGERQIILEKSIPGQNKNCLKRKPKSALDLNVRVLNDDVEVKVGGRMKKNQHSSAGVEKVTGNEDCSVWVHHNVGQLSPDIICQKEFAHFAAKKFPHSFWWLLQQTAEIVHQSPADVYVELIRVEKVYSNKKFMAW</sequence>
<feature type="compositionally biased region" description="Low complexity" evidence="10">
    <location>
        <begin position="170"/>
        <end position="180"/>
    </location>
</feature>
<dbReference type="GO" id="GO:0005668">
    <property type="term" value="C:RNA polymerase transcription factor SL1 complex"/>
    <property type="evidence" value="ECO:0007669"/>
    <property type="project" value="TreeGrafter"/>
</dbReference>
<dbReference type="GO" id="GO:0070860">
    <property type="term" value="C:RNA polymerase I core factor complex"/>
    <property type="evidence" value="ECO:0007669"/>
    <property type="project" value="InterPro"/>
</dbReference>
<feature type="compositionally biased region" description="Basic residues" evidence="10">
    <location>
        <begin position="155"/>
        <end position="169"/>
    </location>
</feature>
<evidence type="ECO:0000256" key="1">
    <source>
        <dbReference type="ARBA" id="ARBA00004604"/>
    </source>
</evidence>
<accession>A0A146MAT8</accession>
<feature type="region of interest" description="Disordered" evidence="10">
    <location>
        <begin position="152"/>
        <end position="187"/>
    </location>
</feature>
<evidence type="ECO:0000256" key="10">
    <source>
        <dbReference type="SAM" id="MobiDB-lite"/>
    </source>
</evidence>
<keyword evidence="5" id="KW-0862">Zinc</keyword>
<dbReference type="InterPro" id="IPR048538">
    <property type="entry name" value="Rrn7_cyclin_C"/>
</dbReference>
<evidence type="ECO:0000256" key="7">
    <source>
        <dbReference type="ARBA" id="ARBA00023125"/>
    </source>
</evidence>
<feature type="domain" description="Rrn7/TAF1B C-terminal cyclin" evidence="11">
    <location>
        <begin position="367"/>
        <end position="454"/>
    </location>
</feature>
<organism evidence="12">
    <name type="scientific">Lygus hesperus</name>
    <name type="common">Western plant bug</name>
    <dbReference type="NCBI Taxonomy" id="30085"/>
    <lineage>
        <taxon>Eukaryota</taxon>
        <taxon>Metazoa</taxon>
        <taxon>Ecdysozoa</taxon>
        <taxon>Arthropoda</taxon>
        <taxon>Hexapoda</taxon>
        <taxon>Insecta</taxon>
        <taxon>Pterygota</taxon>
        <taxon>Neoptera</taxon>
        <taxon>Paraneoptera</taxon>
        <taxon>Hemiptera</taxon>
        <taxon>Heteroptera</taxon>
        <taxon>Panheteroptera</taxon>
        <taxon>Cimicomorpha</taxon>
        <taxon>Miridae</taxon>
        <taxon>Mirini</taxon>
        <taxon>Lygus</taxon>
    </lineage>
</organism>
<keyword evidence="9" id="KW-0539">Nucleus</keyword>
<evidence type="ECO:0000256" key="5">
    <source>
        <dbReference type="ARBA" id="ARBA00022833"/>
    </source>
</evidence>
<dbReference type="GO" id="GO:0001164">
    <property type="term" value="F:RNA polymerase I core promoter sequence-specific DNA binding"/>
    <property type="evidence" value="ECO:0007669"/>
    <property type="project" value="InterPro"/>
</dbReference>
<evidence type="ECO:0000256" key="3">
    <source>
        <dbReference type="ARBA" id="ARBA00022723"/>
    </source>
</evidence>
<evidence type="ECO:0000256" key="6">
    <source>
        <dbReference type="ARBA" id="ARBA00023015"/>
    </source>
</evidence>
<keyword evidence="4" id="KW-0863">Zinc-finger</keyword>
<dbReference type="InterPro" id="IPR033599">
    <property type="entry name" value="TAF1B/Rrn7"/>
</dbReference>
<comment type="subcellular location">
    <subcellularLocation>
        <location evidence="1">Nucleus</location>
        <location evidence="1">Nucleolus</location>
    </subcellularLocation>
</comment>
<reference evidence="12" key="1">
    <citation type="journal article" date="2016" name="Gigascience">
        <title>De novo construction of an expanded transcriptome assembly for the western tarnished plant bug, Lygus hesperus.</title>
        <authorList>
            <person name="Tassone E.E."/>
            <person name="Geib S.M."/>
            <person name="Hall B."/>
            <person name="Fabrick J.A."/>
            <person name="Brent C.S."/>
            <person name="Hull J.J."/>
        </authorList>
    </citation>
    <scope>NUCLEOTIDE SEQUENCE</scope>
</reference>
<dbReference type="GO" id="GO:0008270">
    <property type="term" value="F:zinc ion binding"/>
    <property type="evidence" value="ECO:0007669"/>
    <property type="project" value="UniProtKB-KW"/>
</dbReference>
<dbReference type="GO" id="GO:0042790">
    <property type="term" value="P:nucleolar large rRNA transcription by RNA polymerase I"/>
    <property type="evidence" value="ECO:0007669"/>
    <property type="project" value="TreeGrafter"/>
</dbReference>
<evidence type="ECO:0000256" key="8">
    <source>
        <dbReference type="ARBA" id="ARBA00023163"/>
    </source>
</evidence>
<proteinExistence type="inferred from homology"/>
<evidence type="ECO:0000313" key="12">
    <source>
        <dbReference type="EMBL" id="JAQ16888.1"/>
    </source>
</evidence>
<keyword evidence="8" id="KW-0804">Transcription</keyword>
<evidence type="ECO:0000256" key="4">
    <source>
        <dbReference type="ARBA" id="ARBA00022771"/>
    </source>
</evidence>
<comment type="similarity">
    <text evidence="2">Belongs to the RRN7/TAF1B family.</text>
</comment>
<keyword evidence="7" id="KW-0238">DNA-binding</keyword>
<keyword evidence="3" id="KW-0479">Metal-binding</keyword>
<dbReference type="EMBL" id="GDHC01001741">
    <property type="protein sequence ID" value="JAQ16888.1"/>
    <property type="molecule type" value="Transcribed_RNA"/>
</dbReference>
<protein>
    <submittedName>
        <fullName evidence="12">TATA box-binding protein-associated factor RNA polymerase I subunit B</fullName>
    </submittedName>
</protein>
<evidence type="ECO:0000256" key="9">
    <source>
        <dbReference type="ARBA" id="ARBA00023242"/>
    </source>
</evidence>
<name>A0A146MAT8_LYGHE</name>
<dbReference type="AlphaFoldDB" id="A0A146MAT8"/>
<dbReference type="PANTHER" id="PTHR31576">
    <property type="entry name" value="TATA BOX-BINDING PROTEIN-ASSOCIATED FACTOR RNA POLYMERASE I SUBUNIT B"/>
    <property type="match status" value="1"/>
</dbReference>
<dbReference type="Pfam" id="PF20645">
    <property type="entry name" value="Rrn7_cyclin_C"/>
    <property type="match status" value="1"/>
</dbReference>
<dbReference type="PANTHER" id="PTHR31576:SF2">
    <property type="entry name" value="TATA BOX-BINDING PROTEIN-ASSOCIATED FACTOR RNA POLYMERASE I SUBUNIT B"/>
    <property type="match status" value="1"/>
</dbReference>